<dbReference type="AlphaFoldDB" id="A0A1X7JIR7"/>
<dbReference type="STRING" id="561061.SAMN05660862_1751"/>
<dbReference type="Proteomes" id="UP000192980">
    <property type="component" value="Unassembled WGS sequence"/>
</dbReference>
<reference evidence="2 3" key="1">
    <citation type="submission" date="2017-04" db="EMBL/GenBank/DDBJ databases">
        <authorList>
            <person name="Afonso C.L."/>
            <person name="Miller P.J."/>
            <person name="Scott M.A."/>
            <person name="Spackman E."/>
            <person name="Goraichik I."/>
            <person name="Dimitrov K.M."/>
            <person name="Suarez D.L."/>
            <person name="Swayne D.E."/>
        </authorList>
    </citation>
    <scope>NUCLEOTIDE SEQUENCE [LARGE SCALE GENOMIC DNA]</scope>
    <source>
        <strain evidence="2 3">DSM 22418</strain>
    </source>
</reference>
<name>A0A1X7JIR7_9SPHI</name>
<accession>A0A1X7JIR7</accession>
<organism evidence="2 3">
    <name type="scientific">Sphingobacterium psychroaquaticum</name>
    <dbReference type="NCBI Taxonomy" id="561061"/>
    <lineage>
        <taxon>Bacteria</taxon>
        <taxon>Pseudomonadati</taxon>
        <taxon>Bacteroidota</taxon>
        <taxon>Sphingobacteriia</taxon>
        <taxon>Sphingobacteriales</taxon>
        <taxon>Sphingobacteriaceae</taxon>
        <taxon>Sphingobacterium</taxon>
    </lineage>
</organism>
<gene>
    <name evidence="2" type="ORF">SAMN05660862_1751</name>
</gene>
<keyword evidence="3" id="KW-1185">Reference proteome</keyword>
<evidence type="ECO:0000313" key="3">
    <source>
        <dbReference type="Proteomes" id="UP000192980"/>
    </source>
</evidence>
<feature type="transmembrane region" description="Helical" evidence="1">
    <location>
        <begin position="6"/>
        <end position="26"/>
    </location>
</feature>
<sequence length="421" mass="48201">MVKKIFIYTSITLAVLFTIGWGFYLVRKYQANKQFVSTQSTTILSVAVDDLLLDNVSSLLKKKKSQVSDTTSKRNWLKDFFWNSGLKIPSRLFFFSLPQEQDNLFAILSVSNYETCLSFFVNHYPKQIELIDKEKGLMAVKLHKYCHILFNKEFLALGVSTAEPELKQSLAALLDKPQSWQTAVSKATEIGFTFDKHVTLNRLDQTLAIGIDIRENKATITGNWLLSQQQPTKKMIRQLQPTTDVLTFWSTLPFEETPLLARISALALGNETASMKADYIDIQVSPQSTTQQDTIISYGYDDNFNSIETSEIRTLTVPKVSYTWRGTIKNKVQLPSKFFYNFYRTEVDNYEINSTSRDSEQQQFISTESPIFLAVDFGRWPNSWSMGLFETWKASRLKVHIDSRIKEGRTLTINGHASIAD</sequence>
<protein>
    <submittedName>
        <fullName evidence="2">Uncharacterized protein</fullName>
    </submittedName>
</protein>
<evidence type="ECO:0000256" key="1">
    <source>
        <dbReference type="SAM" id="Phobius"/>
    </source>
</evidence>
<evidence type="ECO:0000313" key="2">
    <source>
        <dbReference type="EMBL" id="SMG27664.1"/>
    </source>
</evidence>
<keyword evidence="1" id="KW-1133">Transmembrane helix</keyword>
<dbReference type="EMBL" id="FXAU01000003">
    <property type="protein sequence ID" value="SMG27664.1"/>
    <property type="molecule type" value="Genomic_DNA"/>
</dbReference>
<dbReference type="OrthoDB" id="637901at2"/>
<keyword evidence="1" id="KW-0472">Membrane</keyword>
<dbReference type="RefSeq" id="WP_085472524.1">
    <property type="nucleotide sequence ID" value="NZ_FXAU01000003.1"/>
</dbReference>
<proteinExistence type="predicted"/>
<keyword evidence="1" id="KW-0812">Transmembrane</keyword>